<dbReference type="InterPro" id="IPR036249">
    <property type="entry name" value="Thioredoxin-like_sf"/>
</dbReference>
<organism evidence="1 2">
    <name type="scientific">Alteromonas mediterranea</name>
    <dbReference type="NCBI Taxonomy" id="314275"/>
    <lineage>
        <taxon>Bacteria</taxon>
        <taxon>Pseudomonadati</taxon>
        <taxon>Pseudomonadota</taxon>
        <taxon>Gammaproteobacteria</taxon>
        <taxon>Alteromonadales</taxon>
        <taxon>Alteromonadaceae</taxon>
        <taxon>Alteromonas/Salinimonas group</taxon>
        <taxon>Alteromonas</taxon>
    </lineage>
</organism>
<dbReference type="EMBL" id="CP013928">
    <property type="protein sequence ID" value="AMJ79749.1"/>
    <property type="molecule type" value="Genomic_DNA"/>
</dbReference>
<dbReference type="GO" id="GO:0016853">
    <property type="term" value="F:isomerase activity"/>
    <property type="evidence" value="ECO:0007669"/>
    <property type="project" value="UniProtKB-KW"/>
</dbReference>
<dbReference type="Proteomes" id="UP000061468">
    <property type="component" value="Chromosome"/>
</dbReference>
<reference evidence="1 2" key="1">
    <citation type="submission" date="2015-12" db="EMBL/GenBank/DDBJ databases">
        <title>Intraspecies pangenome expansion in the marine bacterium Alteromonas.</title>
        <authorList>
            <person name="Lopez-Perez M."/>
            <person name="Rodriguez-Valera F."/>
        </authorList>
    </citation>
    <scope>NUCLEOTIDE SEQUENCE [LARGE SCALE GENOMIC DNA]</scope>
    <source>
        <strain evidence="1 2">UM8</strain>
    </source>
</reference>
<dbReference type="SUPFAM" id="SSF52833">
    <property type="entry name" value="Thioredoxin-like"/>
    <property type="match status" value="1"/>
</dbReference>
<keyword evidence="1" id="KW-0413">Isomerase</keyword>
<proteinExistence type="predicted"/>
<name>A0AAC9AE73_9ALTE</name>
<dbReference type="Pfam" id="PF13899">
    <property type="entry name" value="Thioredoxin_7"/>
    <property type="match status" value="1"/>
</dbReference>
<sequence>MHKIPFVNFCFLTRLAGLIKPNSRQLIVIASFFILGGCVSTQDTTPYAYISSPSPYQDVVSAQQSAVKQDKLLLVVLGAQWCHDSTGLAERFSTKEMDLILRAHYETVFVDVGTLEDRRNITERFDYPIYYATPTVMVIEPQSGALLNRASMDIWGRADSIPLAEYMAYFSRFPAMTTSQKAKLIHWKATEEERAYNKKQAARLQAAYDTLGPLLAQDLAGNTPDGLNSLWKETKKFRTELQKVLVKRTEITLDPEGGNGVNTKPALRHYHPFSWERN</sequence>
<gene>
    <name evidence="1" type="ORF">AV942_16355</name>
</gene>
<accession>A0AAC9AE73</accession>
<dbReference type="AlphaFoldDB" id="A0AAC9AE73"/>
<protein>
    <submittedName>
        <fullName evidence="1">Thiol-disulfide isomerase</fullName>
    </submittedName>
</protein>
<dbReference type="Gene3D" id="3.40.30.10">
    <property type="entry name" value="Glutaredoxin"/>
    <property type="match status" value="1"/>
</dbReference>
<evidence type="ECO:0000313" key="2">
    <source>
        <dbReference type="Proteomes" id="UP000061468"/>
    </source>
</evidence>
<evidence type="ECO:0000313" key="1">
    <source>
        <dbReference type="EMBL" id="AMJ79749.1"/>
    </source>
</evidence>